<keyword evidence="1" id="KW-0175">Coiled coil</keyword>
<evidence type="ECO:0000256" key="2">
    <source>
        <dbReference type="SAM" id="SignalP"/>
    </source>
</evidence>
<reference evidence="3" key="1">
    <citation type="submission" date="2022-11" db="EMBL/GenBank/DDBJ databases">
        <authorList>
            <person name="Morgan W.R."/>
            <person name="Tartar A."/>
        </authorList>
    </citation>
    <scope>NUCLEOTIDE SEQUENCE</scope>
    <source>
        <strain evidence="3">ARSEF 373</strain>
    </source>
</reference>
<reference evidence="3" key="2">
    <citation type="journal article" date="2023" name="Microbiol Resour">
        <title>Decontamination and Annotation of the Draft Genome Sequence of the Oomycete Lagenidium giganteum ARSEF 373.</title>
        <authorList>
            <person name="Morgan W.R."/>
            <person name="Tartar A."/>
        </authorList>
    </citation>
    <scope>NUCLEOTIDE SEQUENCE</scope>
    <source>
        <strain evidence="3">ARSEF 373</strain>
    </source>
</reference>
<organism evidence="3 4">
    <name type="scientific">Lagenidium giganteum</name>
    <dbReference type="NCBI Taxonomy" id="4803"/>
    <lineage>
        <taxon>Eukaryota</taxon>
        <taxon>Sar</taxon>
        <taxon>Stramenopiles</taxon>
        <taxon>Oomycota</taxon>
        <taxon>Peronosporomycetes</taxon>
        <taxon>Pythiales</taxon>
        <taxon>Pythiaceae</taxon>
    </lineage>
</organism>
<evidence type="ECO:0000256" key="1">
    <source>
        <dbReference type="SAM" id="Coils"/>
    </source>
</evidence>
<dbReference type="SUPFAM" id="SSF55781">
    <property type="entry name" value="GAF domain-like"/>
    <property type="match status" value="1"/>
</dbReference>
<accession>A0AAV2YUI3</accession>
<dbReference type="InterPro" id="IPR029016">
    <property type="entry name" value="GAF-like_dom_sf"/>
</dbReference>
<keyword evidence="2" id="KW-0732">Signal</keyword>
<comment type="caution">
    <text evidence="3">The sequence shown here is derived from an EMBL/GenBank/DDBJ whole genome shotgun (WGS) entry which is preliminary data.</text>
</comment>
<sequence length="380" mass="42882">PVFLIAVVNLWQQAVLFLLDPSRNEVWTLLDHSKPLQLPSTVGILGYALSSSSSVLVINAPTDPRFHPMVDQYVLSAMRADSTSLGYSAGSAGPNAALRPEWVWDVSHDLVFSGGVYGVLQVAFHMDTLSTGNLPMLDTQVHLYARVCAFYVETLFYDMLKHCKDRTRAREPDRFSKLFKQNKGWRKHYVELERKLTTAETKARLLAEEESRLVQEKSKLEAAIDRLQRKDQEAVATAAAAQAAVQHVAHYKRKIAKLKLHLQQKDAELAAKIDELKQVSDQCSRLRQAQRTHEYQAKLVAAARSPRPQKLSGKESLRETDHLLRADNATLKNQLVRAESDNQILVTAVDLAVHQHGHLPDALQHEVRRISRRLKETRAS</sequence>
<dbReference type="Gene3D" id="3.30.450.40">
    <property type="match status" value="1"/>
</dbReference>
<feature type="chain" id="PRO_5043853344" evidence="2">
    <location>
        <begin position="18"/>
        <end position="380"/>
    </location>
</feature>
<dbReference type="EMBL" id="DAKRPA010000147">
    <property type="protein sequence ID" value="DAZ97063.1"/>
    <property type="molecule type" value="Genomic_DNA"/>
</dbReference>
<keyword evidence="4" id="KW-1185">Reference proteome</keyword>
<proteinExistence type="predicted"/>
<evidence type="ECO:0000313" key="4">
    <source>
        <dbReference type="Proteomes" id="UP001146120"/>
    </source>
</evidence>
<feature type="non-terminal residue" evidence="3">
    <location>
        <position position="1"/>
    </location>
</feature>
<dbReference type="AlphaFoldDB" id="A0AAV2YUI3"/>
<evidence type="ECO:0000313" key="3">
    <source>
        <dbReference type="EMBL" id="DAZ97063.1"/>
    </source>
</evidence>
<name>A0AAV2YUI3_9STRA</name>
<protein>
    <submittedName>
        <fullName evidence="3">Uncharacterized protein</fullName>
    </submittedName>
</protein>
<dbReference type="Proteomes" id="UP001146120">
    <property type="component" value="Unassembled WGS sequence"/>
</dbReference>
<gene>
    <name evidence="3" type="ORF">N0F65_001247</name>
</gene>
<feature type="signal peptide" evidence="2">
    <location>
        <begin position="1"/>
        <end position="17"/>
    </location>
</feature>
<feature type="coiled-coil region" evidence="1">
    <location>
        <begin position="189"/>
        <end position="289"/>
    </location>
</feature>